<proteinExistence type="inferred from homology"/>
<feature type="domain" description="Prenylcysteine lyase" evidence="9">
    <location>
        <begin position="149"/>
        <end position="479"/>
    </location>
</feature>
<protein>
    <submittedName>
        <fullName evidence="10">Prenylcysteine lyase-domain-containing protein</fullName>
    </submittedName>
</protein>
<keyword evidence="3" id="KW-0285">Flavoprotein</keyword>
<keyword evidence="10" id="KW-0456">Lyase</keyword>
<dbReference type="GO" id="GO:0001735">
    <property type="term" value="F:prenylcysteine oxidase activity"/>
    <property type="evidence" value="ECO:0007669"/>
    <property type="project" value="InterPro"/>
</dbReference>
<name>A0AAD6UJ99_9AGAR</name>
<dbReference type="PANTHER" id="PTHR15944:SF0">
    <property type="entry name" value="PRENYLCYSTEINE LYASE DOMAIN-CONTAINING PROTEIN"/>
    <property type="match status" value="1"/>
</dbReference>
<dbReference type="EMBL" id="JARJCN010000003">
    <property type="protein sequence ID" value="KAJ7102312.1"/>
    <property type="molecule type" value="Genomic_DNA"/>
</dbReference>
<keyword evidence="5" id="KW-0274">FAD</keyword>
<dbReference type="InterPro" id="IPR036188">
    <property type="entry name" value="FAD/NAD-bd_sf"/>
</dbReference>
<evidence type="ECO:0000313" key="10">
    <source>
        <dbReference type="EMBL" id="KAJ7102312.1"/>
    </source>
</evidence>
<dbReference type="Pfam" id="PF07156">
    <property type="entry name" value="Prenylcys_lyase"/>
    <property type="match status" value="1"/>
</dbReference>
<dbReference type="PIRSF" id="PIRSF036292">
    <property type="entry name" value="Prenylcysteine_oxidase"/>
    <property type="match status" value="1"/>
</dbReference>
<dbReference type="SUPFAM" id="SSF51905">
    <property type="entry name" value="FAD/NAD(P)-binding domain"/>
    <property type="match status" value="1"/>
</dbReference>
<evidence type="ECO:0000256" key="5">
    <source>
        <dbReference type="ARBA" id="ARBA00022827"/>
    </source>
</evidence>
<feature type="signal peptide" evidence="8">
    <location>
        <begin position="1"/>
        <end position="17"/>
    </location>
</feature>
<keyword evidence="4 8" id="KW-0732">Signal</keyword>
<dbReference type="InterPro" id="IPR010795">
    <property type="entry name" value="Prenylcys_lyase"/>
</dbReference>
<evidence type="ECO:0000313" key="11">
    <source>
        <dbReference type="Proteomes" id="UP001222325"/>
    </source>
</evidence>
<comment type="similarity">
    <text evidence="2">Belongs to the prenylcysteine oxidase family.</text>
</comment>
<dbReference type="GO" id="GO:0030327">
    <property type="term" value="P:prenylated protein catabolic process"/>
    <property type="evidence" value="ECO:0007669"/>
    <property type="project" value="TreeGrafter"/>
</dbReference>
<evidence type="ECO:0000256" key="1">
    <source>
        <dbReference type="ARBA" id="ARBA00001974"/>
    </source>
</evidence>
<dbReference type="PANTHER" id="PTHR15944">
    <property type="entry name" value="FARNESYLCYSTEINE LYASE"/>
    <property type="match status" value="1"/>
</dbReference>
<accession>A0AAD6UJ99</accession>
<dbReference type="Pfam" id="PF13450">
    <property type="entry name" value="NAD_binding_8"/>
    <property type="match status" value="1"/>
</dbReference>
<gene>
    <name evidence="10" type="ORF">B0H15DRAFT_875702</name>
</gene>
<evidence type="ECO:0000256" key="7">
    <source>
        <dbReference type="ARBA" id="ARBA00023180"/>
    </source>
</evidence>
<comment type="caution">
    <text evidence="10">The sequence shown here is derived from an EMBL/GenBank/DDBJ whole genome shotgun (WGS) entry which is preliminary data.</text>
</comment>
<dbReference type="Gene3D" id="3.50.50.60">
    <property type="entry name" value="FAD/NAD(P)-binding domain"/>
    <property type="match status" value="1"/>
</dbReference>
<sequence length="507" mass="56543">MRFHWCLALFPIVSASAFQLPFKAPFFNSSGQQSRPLARPRVAIIGAGAGGTSAAFWISKAQERFGIDVEVDLYEREPYVGGRSTVVYPYDNTSLPAVELGASIFVKANKNLWRAVDEFNLTRRDFRDETGLGVWDGEKLLFTTTGGWWGWWDSAKVLFRYGFQSPRRTQAFVDSMISKYLTLYSVDTPKWDNLTHLASSLDWTHLVSQTTSEYLKAEGVSDKFIAELVEASTRVNYGQNVDEIHALEGACSMAPTGASAVVGGNFQLFEQFLKRSRANVYLNTSVKSATVASGQWVLDTDRGTETYSAVILAAPWHSTNIQLPAELSSQIPPQPYIHLHVTLFTTTLPSVPAQSFNLPASTKVPPMLLTTFEGARNGGKEPEFNSMSYHGLISEGEWVVKIFSKEPIPQKWLLKMFDGKIGWVHRKEWDAYPVLPPTDSFPNLKLAPGFYYVNSFEPFISTMETETLSSRNVVDMLLKDIFDSGICGLAAPSNDTAKDDYVFGWDC</sequence>
<evidence type="ECO:0000259" key="9">
    <source>
        <dbReference type="Pfam" id="PF07156"/>
    </source>
</evidence>
<evidence type="ECO:0000256" key="8">
    <source>
        <dbReference type="SAM" id="SignalP"/>
    </source>
</evidence>
<keyword evidence="11" id="KW-1185">Reference proteome</keyword>
<dbReference type="GO" id="GO:0030328">
    <property type="term" value="P:prenylcysteine catabolic process"/>
    <property type="evidence" value="ECO:0007669"/>
    <property type="project" value="InterPro"/>
</dbReference>
<keyword evidence="7" id="KW-0325">Glycoprotein</keyword>
<comment type="cofactor">
    <cofactor evidence="1">
        <name>FAD</name>
        <dbReference type="ChEBI" id="CHEBI:57692"/>
    </cofactor>
</comment>
<reference evidence="10" key="1">
    <citation type="submission" date="2023-03" db="EMBL/GenBank/DDBJ databases">
        <title>Massive genome expansion in bonnet fungi (Mycena s.s.) driven by repeated elements and novel gene families across ecological guilds.</title>
        <authorList>
            <consortium name="Lawrence Berkeley National Laboratory"/>
            <person name="Harder C.B."/>
            <person name="Miyauchi S."/>
            <person name="Viragh M."/>
            <person name="Kuo A."/>
            <person name="Thoen E."/>
            <person name="Andreopoulos B."/>
            <person name="Lu D."/>
            <person name="Skrede I."/>
            <person name="Drula E."/>
            <person name="Henrissat B."/>
            <person name="Morin E."/>
            <person name="Kohler A."/>
            <person name="Barry K."/>
            <person name="LaButti K."/>
            <person name="Morin E."/>
            <person name="Salamov A."/>
            <person name="Lipzen A."/>
            <person name="Mereny Z."/>
            <person name="Hegedus B."/>
            <person name="Baldrian P."/>
            <person name="Stursova M."/>
            <person name="Weitz H."/>
            <person name="Taylor A."/>
            <person name="Grigoriev I.V."/>
            <person name="Nagy L.G."/>
            <person name="Martin F."/>
            <person name="Kauserud H."/>
        </authorList>
    </citation>
    <scope>NUCLEOTIDE SEQUENCE</scope>
    <source>
        <strain evidence="10">CBHHK173m</strain>
    </source>
</reference>
<dbReference type="GO" id="GO:0016829">
    <property type="term" value="F:lyase activity"/>
    <property type="evidence" value="ECO:0007669"/>
    <property type="project" value="UniProtKB-KW"/>
</dbReference>
<evidence type="ECO:0000256" key="3">
    <source>
        <dbReference type="ARBA" id="ARBA00022630"/>
    </source>
</evidence>
<evidence type="ECO:0000256" key="4">
    <source>
        <dbReference type="ARBA" id="ARBA00022729"/>
    </source>
</evidence>
<keyword evidence="6" id="KW-0560">Oxidoreductase</keyword>
<organism evidence="10 11">
    <name type="scientific">Mycena belliarum</name>
    <dbReference type="NCBI Taxonomy" id="1033014"/>
    <lineage>
        <taxon>Eukaryota</taxon>
        <taxon>Fungi</taxon>
        <taxon>Dikarya</taxon>
        <taxon>Basidiomycota</taxon>
        <taxon>Agaricomycotina</taxon>
        <taxon>Agaricomycetes</taxon>
        <taxon>Agaricomycetidae</taxon>
        <taxon>Agaricales</taxon>
        <taxon>Marasmiineae</taxon>
        <taxon>Mycenaceae</taxon>
        <taxon>Mycena</taxon>
    </lineage>
</organism>
<dbReference type="AlphaFoldDB" id="A0AAD6UJ99"/>
<feature type="chain" id="PRO_5042015814" evidence="8">
    <location>
        <begin position="18"/>
        <end position="507"/>
    </location>
</feature>
<dbReference type="Proteomes" id="UP001222325">
    <property type="component" value="Unassembled WGS sequence"/>
</dbReference>
<evidence type="ECO:0000256" key="2">
    <source>
        <dbReference type="ARBA" id="ARBA00009967"/>
    </source>
</evidence>
<dbReference type="InterPro" id="IPR017046">
    <property type="entry name" value="Prenylcysteine_Oxase1"/>
</dbReference>
<evidence type="ECO:0000256" key="6">
    <source>
        <dbReference type="ARBA" id="ARBA00023002"/>
    </source>
</evidence>